<evidence type="ECO:0000256" key="2">
    <source>
        <dbReference type="SAM" id="Phobius"/>
    </source>
</evidence>
<feature type="transmembrane region" description="Helical" evidence="2">
    <location>
        <begin position="124"/>
        <end position="144"/>
    </location>
</feature>
<sequence>MPLAFSTPPISISQAHQLAGLFASSYVGCLYLFKNARLNFTAQPQPPTANGGERHRSQGERWRDDPAVIRARLLVVSISSFLSCFTLFIVIWNITGGLPATLPDSIDSTLARLGFIPPDSLRDAILPCLIAPALFLGPLYVQFLDRLFPLQKAWSIKYSVAPYVATWVGWRNVILGPVTEEIVFRACVVAAYKLAGASSMKMVFLSPLWFGLAHLHHAWDTYNRYGRTASALKLAAVRTLFQLGYTTLFGFHCAWLFLRTGSIVPPLVSHVFCNIMGVPMLGEEIRRHPNRKITIIMFYMLGIAAYVYTIKNWTVVKDNLYWPAEGAHVKSIMAKKKAVVTKAAAKAAKKAKAEQKVARKETKKKSKTKDEEEDDQDLEGILDRMRRDWEEAHKVTEELVEGPPSRRANATFTPCPSGNFIWSIGGEYFSDDGKAHFYNDVFRYSPEKDEWRKFVSPTCPGPRSAHAVVASPASGGKLFLFGGEFSSLYQNSFHHYRDFWCFDISTHMWDRIETKVRPTARSGHRMAMWKHYIVLFGGFYDPGIRTNYLNDLWIFDTQEYKWKQIEMRDNDRKPSPRSGFSFLSSTEGVLLHGGYCKEYVKGSRPVGVMLEDTWFLRMTLETPTEGKASADPLTVKWERRKRPSTAYAPSVRSGCTMALWPAKNMGVLFGGVTDEDTSEETMESVFHNDLFGYQITGNGRWVSMTLKRPKKKGQSRAKKQTPAPVKPTWQEVDEQNDFEYDYEREEGDEDEDINKDYVQKSSAPATLVVSQPEPAPETDPDDPNLTIPIPRYNAMLAVLRNTLYIYGGIFERGAREYTLDDFYALPLDKLDRYICLKGSGVDILADGNDESSDEDDEDDEDDDEDDEDDSTLAAESVMSPTSTVRALDDEVPPESEDDDFELEKPVIDKDSLRTQAAAFMGVAKDTSRSVEDMLGTPLPGETLAMFYARSREYWAGKAHGVSDNRGKLLRRDGFGMASERYEEYKPILEEVERILAEAGLDEEEMRKGAAAGSSGPSTESRNRR</sequence>
<evidence type="ECO:0000259" key="4">
    <source>
        <dbReference type="Pfam" id="PF13422"/>
    </source>
</evidence>
<dbReference type="InterPro" id="IPR052588">
    <property type="entry name" value="Kelch_domain_protein"/>
</dbReference>
<feature type="compositionally biased region" description="Acidic residues" evidence="1">
    <location>
        <begin position="847"/>
        <end position="870"/>
    </location>
</feature>
<dbReference type="Pfam" id="PF13422">
    <property type="entry name" value="DUF4110"/>
    <property type="match status" value="1"/>
</dbReference>
<feature type="transmembrane region" description="Helical" evidence="2">
    <location>
        <begin position="73"/>
        <end position="94"/>
    </location>
</feature>
<accession>A0A4R0S0U7</accession>
<proteinExistence type="predicted"/>
<dbReference type="OrthoDB" id="4447at2759"/>
<dbReference type="Gene3D" id="2.120.10.80">
    <property type="entry name" value="Kelch-type beta propeller"/>
    <property type="match status" value="1"/>
</dbReference>
<dbReference type="InterPro" id="IPR003675">
    <property type="entry name" value="Rce1/LyrA-like_dom"/>
</dbReference>
<dbReference type="PANTHER" id="PTHR46063">
    <property type="entry name" value="KELCH DOMAIN-CONTAINING PROTEIN"/>
    <property type="match status" value="1"/>
</dbReference>
<dbReference type="Proteomes" id="UP000292702">
    <property type="component" value="Unassembled WGS sequence"/>
</dbReference>
<dbReference type="SUPFAM" id="SSF117281">
    <property type="entry name" value="Kelch motif"/>
    <property type="match status" value="1"/>
</dbReference>
<feature type="region of interest" description="Disordered" evidence="1">
    <location>
        <begin position="351"/>
        <end position="379"/>
    </location>
</feature>
<dbReference type="STRING" id="92696.A0A4R0S0U7"/>
<keyword evidence="6" id="KW-1185">Reference proteome</keyword>
<gene>
    <name evidence="5" type="ORF">EIP91_007168</name>
</gene>
<feature type="compositionally biased region" description="Polar residues" evidence="1">
    <location>
        <begin position="1014"/>
        <end position="1024"/>
    </location>
</feature>
<feature type="domain" description="DUF4110" evidence="4">
    <location>
        <begin position="930"/>
        <end position="1004"/>
    </location>
</feature>
<dbReference type="Pfam" id="PF24681">
    <property type="entry name" value="Kelch_KLHDC2_KLHL20_DRC7"/>
    <property type="match status" value="1"/>
</dbReference>
<keyword evidence="2" id="KW-1133">Transmembrane helix</keyword>
<feature type="region of interest" description="Disordered" evidence="1">
    <location>
        <begin position="707"/>
        <end position="735"/>
    </location>
</feature>
<dbReference type="Pfam" id="PF02517">
    <property type="entry name" value="Rce1-like"/>
    <property type="match status" value="1"/>
</dbReference>
<organism evidence="5 6">
    <name type="scientific">Steccherinum ochraceum</name>
    <dbReference type="NCBI Taxonomy" id="92696"/>
    <lineage>
        <taxon>Eukaryota</taxon>
        <taxon>Fungi</taxon>
        <taxon>Dikarya</taxon>
        <taxon>Basidiomycota</taxon>
        <taxon>Agaricomycotina</taxon>
        <taxon>Agaricomycetes</taxon>
        <taxon>Polyporales</taxon>
        <taxon>Steccherinaceae</taxon>
        <taxon>Steccherinum</taxon>
    </lineage>
</organism>
<evidence type="ECO:0000259" key="3">
    <source>
        <dbReference type="Pfam" id="PF02517"/>
    </source>
</evidence>
<dbReference type="GO" id="GO:0004175">
    <property type="term" value="F:endopeptidase activity"/>
    <property type="evidence" value="ECO:0007669"/>
    <property type="project" value="UniProtKB-ARBA"/>
</dbReference>
<dbReference type="InterPro" id="IPR025183">
    <property type="entry name" value="DUF4110"/>
</dbReference>
<dbReference type="PANTHER" id="PTHR46063:SF1">
    <property type="entry name" value="KELCH DOMAIN-CONTAINING PROTEIN 4"/>
    <property type="match status" value="1"/>
</dbReference>
<dbReference type="InterPro" id="IPR015915">
    <property type="entry name" value="Kelch-typ_b-propeller"/>
</dbReference>
<feature type="transmembrane region" description="Helical" evidence="2">
    <location>
        <begin position="293"/>
        <end position="310"/>
    </location>
</feature>
<reference evidence="5 6" key="1">
    <citation type="submission" date="2018-11" db="EMBL/GenBank/DDBJ databases">
        <title>Genome assembly of Steccherinum ochraceum LE-BIN_3174, the white-rot fungus of the Steccherinaceae family (The Residual Polyporoid clade, Polyporales, Basidiomycota).</title>
        <authorList>
            <person name="Fedorova T.V."/>
            <person name="Glazunova O.A."/>
            <person name="Landesman E.O."/>
            <person name="Moiseenko K.V."/>
            <person name="Psurtseva N.V."/>
            <person name="Savinova O.S."/>
            <person name="Shakhova N.V."/>
            <person name="Tyazhelova T.V."/>
            <person name="Vasina D.V."/>
        </authorList>
    </citation>
    <scope>NUCLEOTIDE SEQUENCE [LARGE SCALE GENOMIC DNA]</scope>
    <source>
        <strain evidence="5 6">LE-BIN_3174</strain>
    </source>
</reference>
<dbReference type="GO" id="GO:0080120">
    <property type="term" value="P:CAAX-box protein maturation"/>
    <property type="evidence" value="ECO:0007669"/>
    <property type="project" value="UniProtKB-ARBA"/>
</dbReference>
<feature type="compositionally biased region" description="Basic and acidic residues" evidence="1">
    <location>
        <begin position="351"/>
        <end position="360"/>
    </location>
</feature>
<dbReference type="AlphaFoldDB" id="A0A4R0S0U7"/>
<feature type="transmembrane region" description="Helical" evidence="2">
    <location>
        <begin position="234"/>
        <end position="257"/>
    </location>
</feature>
<evidence type="ECO:0000313" key="5">
    <source>
        <dbReference type="EMBL" id="TCD69544.1"/>
    </source>
</evidence>
<feature type="compositionally biased region" description="Basic residues" evidence="1">
    <location>
        <begin position="707"/>
        <end position="719"/>
    </location>
</feature>
<comment type="caution">
    <text evidence="5">The sequence shown here is derived from an EMBL/GenBank/DDBJ whole genome shotgun (WGS) entry which is preliminary data.</text>
</comment>
<feature type="compositionally biased region" description="Acidic residues" evidence="1">
    <location>
        <begin position="889"/>
        <end position="901"/>
    </location>
</feature>
<evidence type="ECO:0000313" key="6">
    <source>
        <dbReference type="Proteomes" id="UP000292702"/>
    </source>
</evidence>
<keyword evidence="2" id="KW-0812">Transmembrane</keyword>
<keyword evidence="2" id="KW-0472">Membrane</keyword>
<feature type="domain" description="CAAX prenyl protease 2/Lysostaphin resistance protein A-like" evidence="3">
    <location>
        <begin position="166"/>
        <end position="276"/>
    </location>
</feature>
<dbReference type="EMBL" id="RWJN01000039">
    <property type="protein sequence ID" value="TCD69544.1"/>
    <property type="molecule type" value="Genomic_DNA"/>
</dbReference>
<feature type="transmembrane region" description="Helical" evidence="2">
    <location>
        <begin position="15"/>
        <end position="33"/>
    </location>
</feature>
<feature type="region of interest" description="Disordered" evidence="1">
    <location>
        <begin position="843"/>
        <end position="903"/>
    </location>
</feature>
<feature type="region of interest" description="Disordered" evidence="1">
    <location>
        <begin position="999"/>
        <end position="1024"/>
    </location>
</feature>
<protein>
    <submittedName>
        <fullName evidence="5">Uncharacterized protein</fullName>
    </submittedName>
</protein>
<evidence type="ECO:0000256" key="1">
    <source>
        <dbReference type="SAM" id="MobiDB-lite"/>
    </source>
</evidence>
<name>A0A4R0S0U7_9APHY</name>
<feature type="region of interest" description="Disordered" evidence="1">
    <location>
        <begin position="763"/>
        <end position="786"/>
    </location>
</feature>
<feature type="transmembrane region" description="Helical" evidence="2">
    <location>
        <begin position="263"/>
        <end position="281"/>
    </location>
</feature>